<evidence type="ECO:0000256" key="1">
    <source>
        <dbReference type="SAM" id="MobiDB-lite"/>
    </source>
</evidence>
<keyword evidence="3" id="KW-1185">Reference proteome</keyword>
<name>A0A3B0K346_DROGU</name>
<feature type="compositionally biased region" description="Polar residues" evidence="1">
    <location>
        <begin position="68"/>
        <end position="77"/>
    </location>
</feature>
<feature type="region of interest" description="Disordered" evidence="1">
    <location>
        <begin position="352"/>
        <end position="378"/>
    </location>
</feature>
<reference evidence="3" key="1">
    <citation type="submission" date="2018-01" db="EMBL/GenBank/DDBJ databases">
        <authorList>
            <person name="Alioto T."/>
            <person name="Alioto T."/>
        </authorList>
    </citation>
    <scope>NUCLEOTIDE SEQUENCE [LARGE SCALE GENOMIC DNA]</scope>
</reference>
<feature type="compositionally biased region" description="Polar residues" evidence="1">
    <location>
        <begin position="1"/>
        <end position="13"/>
    </location>
</feature>
<feature type="region of interest" description="Disordered" evidence="1">
    <location>
        <begin position="1"/>
        <end position="129"/>
    </location>
</feature>
<accession>A0A3B0K346</accession>
<organism evidence="2 3">
    <name type="scientific">Drosophila guanche</name>
    <name type="common">Fruit fly</name>
    <dbReference type="NCBI Taxonomy" id="7266"/>
    <lineage>
        <taxon>Eukaryota</taxon>
        <taxon>Metazoa</taxon>
        <taxon>Ecdysozoa</taxon>
        <taxon>Arthropoda</taxon>
        <taxon>Hexapoda</taxon>
        <taxon>Insecta</taxon>
        <taxon>Pterygota</taxon>
        <taxon>Neoptera</taxon>
        <taxon>Endopterygota</taxon>
        <taxon>Diptera</taxon>
        <taxon>Brachycera</taxon>
        <taxon>Muscomorpha</taxon>
        <taxon>Ephydroidea</taxon>
        <taxon>Drosophilidae</taxon>
        <taxon>Drosophila</taxon>
        <taxon>Sophophora</taxon>
    </lineage>
</organism>
<evidence type="ECO:0000313" key="2">
    <source>
        <dbReference type="EMBL" id="SPP88695.1"/>
    </source>
</evidence>
<gene>
    <name evidence="2" type="ORF">DGUA_6G018958</name>
</gene>
<protein>
    <submittedName>
        <fullName evidence="2">Uncharacterized protein</fullName>
    </submittedName>
</protein>
<dbReference type="Proteomes" id="UP000268350">
    <property type="component" value="Unassembled WGS sequence"/>
</dbReference>
<dbReference type="EMBL" id="OUUW01000015">
    <property type="protein sequence ID" value="SPP88695.1"/>
    <property type="molecule type" value="Genomic_DNA"/>
</dbReference>
<dbReference type="AlphaFoldDB" id="A0A3B0K346"/>
<evidence type="ECO:0000313" key="3">
    <source>
        <dbReference type="Proteomes" id="UP000268350"/>
    </source>
</evidence>
<sequence length="378" mass="41278">MDQNQMTKLNKLNSIEEPADEGFQPENNAAALMGTGEEATAPIQFQGEKPMNHGPATSQAQVAEAGRSTPQQNSATEVKSPLPLRLDEPSQYTCTLSSDEEEEDISEDNYSVSGAASTTPSPKKNTKKKLRNRLRFRHKVFEGMSGLEKVLEYFSVLVADKLVGTLVTDATCAIAIGEVIADMGFPACKASAIALDVNKFFDAAIRNNTQSQDNTLVIQPFHLRVADQLDANQRAERIFMLNKMYMAVKFESSLEEWEASNALTKSESEKQKFYECLKAASDRLTQEVDANHEKEKKEKLTDSKKIIKQLLLSSCSGGGASAGVADKTVATAGGVGDDTSMDFNGNRRELLSESLSPKEGTELDPSETATEDSFPLWV</sequence>
<proteinExistence type="predicted"/>
<feature type="compositionally biased region" description="Acidic residues" evidence="1">
    <location>
        <begin position="98"/>
        <end position="107"/>
    </location>
</feature>